<dbReference type="SUPFAM" id="SSF46785">
    <property type="entry name" value="Winged helix' DNA-binding domain"/>
    <property type="match status" value="1"/>
</dbReference>
<dbReference type="PROSITE" id="PS50931">
    <property type="entry name" value="HTH_LYSR"/>
    <property type="match status" value="1"/>
</dbReference>
<evidence type="ECO:0000313" key="7">
    <source>
        <dbReference type="Proteomes" id="UP000468928"/>
    </source>
</evidence>
<dbReference type="PANTHER" id="PTHR30126">
    <property type="entry name" value="HTH-TYPE TRANSCRIPTIONAL REGULATOR"/>
    <property type="match status" value="1"/>
</dbReference>
<name>A0A6P1DB68_9NOCA</name>
<dbReference type="Pfam" id="PF03466">
    <property type="entry name" value="LysR_substrate"/>
    <property type="match status" value="1"/>
</dbReference>
<protein>
    <submittedName>
        <fullName evidence="6">LysR family transcriptional regulator</fullName>
    </submittedName>
</protein>
<sequence length="307" mass="31920">MPLSPRVPDLAALDLLLSVVELGSLGRAAQAHGISQPSASSRIRTLEKLVGVPVLERTTLGSRPTRAGALIVEWARAVIDAAGQLDAGIDTLRAERDSRLRVAASQTIAEYLFPGWLTTLRASTADLTIALESGNSAEVAQAVLDGRAAIGFIESRQSFAGLDSRVVGKDRLVVVVSPGHRWARRGSVGIDELVETPLLQREAGSGTLNWFEYALARARPGARPAVALEASSVTAIKSAVAAGVGPAVLSSLAVAAEVAAGTVVAPTVTGLELDRVLRAVWPAGTRPTGPARDLLAIARRSTAETGR</sequence>
<comment type="caution">
    <text evidence="6">The sequence shown here is derived from an EMBL/GenBank/DDBJ whole genome shotgun (WGS) entry which is preliminary data.</text>
</comment>
<evidence type="ECO:0000256" key="3">
    <source>
        <dbReference type="ARBA" id="ARBA00023125"/>
    </source>
</evidence>
<proteinExistence type="inferred from homology"/>
<comment type="similarity">
    <text evidence="1">Belongs to the LysR transcriptional regulatory family.</text>
</comment>
<dbReference type="Gene3D" id="1.10.10.10">
    <property type="entry name" value="Winged helix-like DNA-binding domain superfamily/Winged helix DNA-binding domain"/>
    <property type="match status" value="1"/>
</dbReference>
<dbReference type="Gene3D" id="3.40.190.10">
    <property type="entry name" value="Periplasmic binding protein-like II"/>
    <property type="match status" value="2"/>
</dbReference>
<dbReference type="Pfam" id="PF00126">
    <property type="entry name" value="HTH_1"/>
    <property type="match status" value="1"/>
</dbReference>
<dbReference type="RefSeq" id="WP_163829737.1">
    <property type="nucleotide sequence ID" value="NZ_JAAGUZ010000051.1"/>
</dbReference>
<dbReference type="SUPFAM" id="SSF53850">
    <property type="entry name" value="Periplasmic binding protein-like II"/>
    <property type="match status" value="1"/>
</dbReference>
<dbReference type="PANTHER" id="PTHR30126:SF39">
    <property type="entry name" value="HTH-TYPE TRANSCRIPTIONAL REGULATOR CYSL"/>
    <property type="match status" value="1"/>
</dbReference>
<evidence type="ECO:0000313" key="6">
    <source>
        <dbReference type="EMBL" id="NEW46444.1"/>
    </source>
</evidence>
<dbReference type="Proteomes" id="UP000468928">
    <property type="component" value="Unassembled WGS sequence"/>
</dbReference>
<dbReference type="InterPro" id="IPR000847">
    <property type="entry name" value="LysR_HTH_N"/>
</dbReference>
<dbReference type="GO" id="GO:0003700">
    <property type="term" value="F:DNA-binding transcription factor activity"/>
    <property type="evidence" value="ECO:0007669"/>
    <property type="project" value="InterPro"/>
</dbReference>
<keyword evidence="3" id="KW-0238">DNA-binding</keyword>
<organism evidence="6 7">
    <name type="scientific">Nocardia cyriacigeorgica</name>
    <dbReference type="NCBI Taxonomy" id="135487"/>
    <lineage>
        <taxon>Bacteria</taxon>
        <taxon>Bacillati</taxon>
        <taxon>Actinomycetota</taxon>
        <taxon>Actinomycetes</taxon>
        <taxon>Mycobacteriales</taxon>
        <taxon>Nocardiaceae</taxon>
        <taxon>Nocardia</taxon>
    </lineage>
</organism>
<dbReference type="AlphaFoldDB" id="A0A6P1DB68"/>
<evidence type="ECO:0000259" key="5">
    <source>
        <dbReference type="PROSITE" id="PS50931"/>
    </source>
</evidence>
<gene>
    <name evidence="6" type="ORF">GV789_18605</name>
</gene>
<dbReference type="InterPro" id="IPR036388">
    <property type="entry name" value="WH-like_DNA-bd_sf"/>
</dbReference>
<evidence type="ECO:0000256" key="1">
    <source>
        <dbReference type="ARBA" id="ARBA00009437"/>
    </source>
</evidence>
<keyword evidence="4" id="KW-0804">Transcription</keyword>
<dbReference type="InterPro" id="IPR005119">
    <property type="entry name" value="LysR_subst-bd"/>
</dbReference>
<reference evidence="6 7" key="1">
    <citation type="submission" date="2020-01" db="EMBL/GenBank/DDBJ databases">
        <title>Genetics and antimicrobial susceptibilities of Nocardia species isolated from the soil; a comparison with species isolated from humans.</title>
        <authorList>
            <person name="Carrasco G."/>
            <person name="Monzon S."/>
            <person name="Sansegundo M."/>
            <person name="Garcia E."/>
            <person name="Garrido N."/>
            <person name="Medina M.J."/>
            <person name="Villalon P."/>
            <person name="Ramirez-Arocha A.C."/>
            <person name="Jimenez P."/>
            <person name="Cuesta I."/>
            <person name="Valdezate S."/>
        </authorList>
    </citation>
    <scope>NUCLEOTIDE SEQUENCE [LARGE SCALE GENOMIC DNA]</scope>
    <source>
        <strain evidence="6 7">CNM20110639</strain>
    </source>
</reference>
<evidence type="ECO:0000256" key="4">
    <source>
        <dbReference type="ARBA" id="ARBA00023163"/>
    </source>
</evidence>
<keyword evidence="2" id="KW-0805">Transcription regulation</keyword>
<evidence type="ECO:0000256" key="2">
    <source>
        <dbReference type="ARBA" id="ARBA00023015"/>
    </source>
</evidence>
<feature type="domain" description="HTH lysR-type" evidence="5">
    <location>
        <begin position="8"/>
        <end position="65"/>
    </location>
</feature>
<dbReference type="GO" id="GO:0000976">
    <property type="term" value="F:transcription cis-regulatory region binding"/>
    <property type="evidence" value="ECO:0007669"/>
    <property type="project" value="TreeGrafter"/>
</dbReference>
<dbReference type="EMBL" id="JAAGUZ010000051">
    <property type="protein sequence ID" value="NEW46444.1"/>
    <property type="molecule type" value="Genomic_DNA"/>
</dbReference>
<dbReference type="InterPro" id="IPR036390">
    <property type="entry name" value="WH_DNA-bd_sf"/>
</dbReference>
<accession>A0A6P1DB68</accession>